<gene>
    <name evidence="1" type="ORF">DLK05_09055</name>
</gene>
<dbReference type="InterPro" id="IPR000801">
    <property type="entry name" value="Esterase-like"/>
</dbReference>
<proteinExistence type="predicted"/>
<dbReference type="Proteomes" id="UP000282985">
    <property type="component" value="Unassembled WGS sequence"/>
</dbReference>
<reference evidence="1 2" key="1">
    <citation type="submission" date="2018-11" db="EMBL/GenBank/DDBJ databases">
        <title>Parancylomarina longa gen. nov., sp. nov., isolated from sediments of southern Okinawa.</title>
        <authorList>
            <person name="Fu T."/>
        </authorList>
    </citation>
    <scope>NUCLEOTIDE SEQUENCE [LARGE SCALE GENOMIC DNA]</scope>
    <source>
        <strain evidence="1 2">T3-2 S1-C</strain>
    </source>
</reference>
<comment type="caution">
    <text evidence="1">The sequence shown here is derived from an EMBL/GenBank/DDBJ whole genome shotgun (WGS) entry which is preliminary data.</text>
</comment>
<dbReference type="PANTHER" id="PTHR48098:SF3">
    <property type="entry name" value="IRON(III) ENTEROBACTIN ESTERASE"/>
    <property type="match status" value="1"/>
</dbReference>
<dbReference type="AlphaFoldDB" id="A0A434AV27"/>
<accession>A0A434AV27</accession>
<dbReference type="Gene3D" id="3.40.50.1820">
    <property type="entry name" value="alpha/beta hydrolase"/>
    <property type="match status" value="1"/>
</dbReference>
<keyword evidence="2" id="KW-1185">Reference proteome</keyword>
<dbReference type="EMBL" id="RJJX01000010">
    <property type="protein sequence ID" value="RUT78216.1"/>
    <property type="molecule type" value="Genomic_DNA"/>
</dbReference>
<name>A0A434AV27_9BACT</name>
<dbReference type="PROSITE" id="PS51257">
    <property type="entry name" value="PROKAR_LIPOPROTEIN"/>
    <property type="match status" value="1"/>
</dbReference>
<dbReference type="SUPFAM" id="SSF81296">
    <property type="entry name" value="E set domains"/>
    <property type="match status" value="1"/>
</dbReference>
<sequence length="423" mass="49308">MKNQFFLLLTLFFLFSCSSEDKTIWEPSPEKDVTEMERFSEFISQLNKLTSGDAQKYLDSNFDELQDKFKFPCVEGESVSFIYKGDVQNVDYSGDFNYWGNESQNLNFNRVNGTDLFYLKQTYELDARLEYEFILDGKKAILDPLNPNFGLTGWGKHSELKMPDYPDQPEVKYYENIPHGKVLLDLSHQGKVGINGQEQVVSRIYHVYLPPNYNSDISYPVIYFQDGKDYVKNMKINNVLDYMIFHQESEPVIAVFMDFYQVSDQIFYRNEDYVKSEKSIYLDYLVNDFVPFIDANYSTKPDAQDRTIVGLSNSGAFAVYAAQKHPEIFQNVISQSGALNVLYRSQNLGEDLGNRIAEVSFPVNIFLHVGSYEPWLQVNNDFYKALESNKSVLRHHYEITHQGHALFHWRDMFREALIWLNAD</sequence>
<dbReference type="InterPro" id="IPR050583">
    <property type="entry name" value="Mycobacterial_A85_antigen"/>
</dbReference>
<organism evidence="1 2">
    <name type="scientific">Ancylomarina longa</name>
    <dbReference type="NCBI Taxonomy" id="2487017"/>
    <lineage>
        <taxon>Bacteria</taxon>
        <taxon>Pseudomonadati</taxon>
        <taxon>Bacteroidota</taxon>
        <taxon>Bacteroidia</taxon>
        <taxon>Marinilabiliales</taxon>
        <taxon>Marinifilaceae</taxon>
        <taxon>Ancylomarina</taxon>
    </lineage>
</organism>
<evidence type="ECO:0000313" key="1">
    <source>
        <dbReference type="EMBL" id="RUT78216.1"/>
    </source>
</evidence>
<dbReference type="RefSeq" id="WP_127343661.1">
    <property type="nucleotide sequence ID" value="NZ_RJJX01000010.1"/>
</dbReference>
<dbReference type="PANTHER" id="PTHR48098">
    <property type="entry name" value="ENTEROCHELIN ESTERASE-RELATED"/>
    <property type="match status" value="1"/>
</dbReference>
<dbReference type="InterPro" id="IPR014756">
    <property type="entry name" value="Ig_E-set"/>
</dbReference>
<dbReference type="InterPro" id="IPR013783">
    <property type="entry name" value="Ig-like_fold"/>
</dbReference>
<dbReference type="Pfam" id="PF00756">
    <property type="entry name" value="Esterase"/>
    <property type="match status" value="1"/>
</dbReference>
<dbReference type="Gene3D" id="2.60.40.10">
    <property type="entry name" value="Immunoglobulins"/>
    <property type="match status" value="1"/>
</dbReference>
<dbReference type="OrthoDB" id="9803578at2"/>
<evidence type="ECO:0000313" key="2">
    <source>
        <dbReference type="Proteomes" id="UP000282985"/>
    </source>
</evidence>
<protein>
    <submittedName>
        <fullName evidence="1">Esterase family protein</fullName>
    </submittedName>
</protein>
<dbReference type="InterPro" id="IPR029058">
    <property type="entry name" value="AB_hydrolase_fold"/>
</dbReference>
<dbReference type="SUPFAM" id="SSF53474">
    <property type="entry name" value="alpha/beta-Hydrolases"/>
    <property type="match status" value="1"/>
</dbReference>